<dbReference type="FunFam" id="1.10.287.130:FF:000001">
    <property type="entry name" value="Two-component sensor histidine kinase"/>
    <property type="match status" value="1"/>
</dbReference>
<evidence type="ECO:0000259" key="13">
    <source>
        <dbReference type="PROSITE" id="PS50109"/>
    </source>
</evidence>
<evidence type="ECO:0000256" key="7">
    <source>
        <dbReference type="ARBA" id="ARBA00022692"/>
    </source>
</evidence>
<comment type="caution">
    <text evidence="14">The sequence shown here is derived from an EMBL/GenBank/DDBJ whole genome shotgun (WGS) entry which is preliminary data.</text>
</comment>
<dbReference type="EC" id="2.7.13.3" evidence="3"/>
<evidence type="ECO:0000313" key="14">
    <source>
        <dbReference type="EMBL" id="MBC5658226.1"/>
    </source>
</evidence>
<evidence type="ECO:0000256" key="1">
    <source>
        <dbReference type="ARBA" id="ARBA00000085"/>
    </source>
</evidence>
<evidence type="ECO:0000256" key="12">
    <source>
        <dbReference type="SAM" id="Phobius"/>
    </source>
</evidence>
<accession>A0A923RLD1</accession>
<dbReference type="GO" id="GO:0000155">
    <property type="term" value="F:phosphorelay sensor kinase activity"/>
    <property type="evidence" value="ECO:0007669"/>
    <property type="project" value="InterPro"/>
</dbReference>
<keyword evidence="5" id="KW-0597">Phosphoprotein</keyword>
<keyword evidence="10" id="KW-0902">Two-component regulatory system</keyword>
<keyword evidence="9 12" id="KW-1133">Transmembrane helix</keyword>
<dbReference type="RefSeq" id="WP_186872946.1">
    <property type="nucleotide sequence ID" value="NZ_JACOOR010000001.1"/>
</dbReference>
<gene>
    <name evidence="14" type="ORF">H8S44_00290</name>
</gene>
<reference evidence="14" key="1">
    <citation type="submission" date="2020-08" db="EMBL/GenBank/DDBJ databases">
        <title>Genome public.</title>
        <authorList>
            <person name="Liu C."/>
            <person name="Sun Q."/>
        </authorList>
    </citation>
    <scope>NUCLEOTIDE SEQUENCE</scope>
    <source>
        <strain evidence="14">NSJ-68</strain>
    </source>
</reference>
<evidence type="ECO:0000256" key="4">
    <source>
        <dbReference type="ARBA" id="ARBA00022475"/>
    </source>
</evidence>
<dbReference type="SUPFAM" id="SSF55874">
    <property type="entry name" value="ATPase domain of HSP90 chaperone/DNA topoisomerase II/histidine kinase"/>
    <property type="match status" value="1"/>
</dbReference>
<keyword evidence="8" id="KW-0418">Kinase</keyword>
<dbReference type="InterPro" id="IPR036890">
    <property type="entry name" value="HATPase_C_sf"/>
</dbReference>
<dbReference type="PANTHER" id="PTHR43711:SF1">
    <property type="entry name" value="HISTIDINE KINASE 1"/>
    <property type="match status" value="1"/>
</dbReference>
<dbReference type="FunFam" id="3.30.565.10:FF:000006">
    <property type="entry name" value="Sensor histidine kinase WalK"/>
    <property type="match status" value="1"/>
</dbReference>
<keyword evidence="11 12" id="KW-0472">Membrane</keyword>
<dbReference type="Gene3D" id="1.10.287.130">
    <property type="match status" value="1"/>
</dbReference>
<dbReference type="EMBL" id="JACOOR010000001">
    <property type="protein sequence ID" value="MBC5658226.1"/>
    <property type="molecule type" value="Genomic_DNA"/>
</dbReference>
<evidence type="ECO:0000256" key="11">
    <source>
        <dbReference type="ARBA" id="ARBA00023136"/>
    </source>
</evidence>
<dbReference type="InterPro" id="IPR003594">
    <property type="entry name" value="HATPase_dom"/>
</dbReference>
<dbReference type="InterPro" id="IPR005467">
    <property type="entry name" value="His_kinase_dom"/>
</dbReference>
<name>A0A923RLD1_9FIRM</name>
<dbReference type="SMART" id="SM00387">
    <property type="entry name" value="HATPase_c"/>
    <property type="match status" value="1"/>
</dbReference>
<dbReference type="AlphaFoldDB" id="A0A923RLD1"/>
<dbReference type="PANTHER" id="PTHR43711">
    <property type="entry name" value="TWO-COMPONENT HISTIDINE KINASE"/>
    <property type="match status" value="1"/>
</dbReference>
<evidence type="ECO:0000256" key="2">
    <source>
        <dbReference type="ARBA" id="ARBA00004651"/>
    </source>
</evidence>
<keyword evidence="6" id="KW-0808">Transferase</keyword>
<dbReference type="InterPro" id="IPR050736">
    <property type="entry name" value="Sensor_HK_Regulatory"/>
</dbReference>
<dbReference type="InterPro" id="IPR003661">
    <property type="entry name" value="HisK_dim/P_dom"/>
</dbReference>
<dbReference type="GO" id="GO:0005886">
    <property type="term" value="C:plasma membrane"/>
    <property type="evidence" value="ECO:0007669"/>
    <property type="project" value="UniProtKB-SubCell"/>
</dbReference>
<evidence type="ECO:0000256" key="8">
    <source>
        <dbReference type="ARBA" id="ARBA00022777"/>
    </source>
</evidence>
<keyword evidence="4" id="KW-1003">Cell membrane</keyword>
<dbReference type="Gene3D" id="3.30.565.10">
    <property type="entry name" value="Histidine kinase-like ATPase, C-terminal domain"/>
    <property type="match status" value="1"/>
</dbReference>
<keyword evidence="7 12" id="KW-0812">Transmembrane</keyword>
<sequence>MKKKVLVGYIIAAMIALVAFEYAFWTNGFSYLEHQSEKSYLTQAEMLRDLFQAEDVAGENGYEQFAENYAKAYNIRITIIDSEGNVLGESQGASDLMSNHLNREEVQKALEGQSNSLIRKSDTFDVDYCYCAVPVDCGDFHGVMRVALPLSELKNMDNEFVRSTVLVTLVLLVVVFFLGAYFRKYVQAMKKVENMRREFVSNVTHELKTPLTSIRGFVETLKDGAIEDPKMAHRFLDIIDIETERLSHLISDTLLLSEIESKQDANREPCDVNAVIAEVVELLQPKVREHVRLIFQPDPTLKPYNCNRDRLKQLLINLVDNGLKATEFGAVTVRCRTMGNELVLEISDTGIGMEEEQLERIFERFYRVDKGRSKAQGGTGLGLSIVKHIVELYHGTVHVTSKPGVGTEFTVKLPY</sequence>
<dbReference type="SUPFAM" id="SSF47384">
    <property type="entry name" value="Homodimeric domain of signal transducing histidine kinase"/>
    <property type="match status" value="1"/>
</dbReference>
<evidence type="ECO:0000256" key="6">
    <source>
        <dbReference type="ARBA" id="ARBA00022679"/>
    </source>
</evidence>
<dbReference type="PRINTS" id="PR00344">
    <property type="entry name" value="BCTRLSENSOR"/>
</dbReference>
<dbReference type="Proteomes" id="UP000649345">
    <property type="component" value="Unassembled WGS sequence"/>
</dbReference>
<dbReference type="CDD" id="cd16922">
    <property type="entry name" value="HATPase_EvgS-ArcB-TorS-like"/>
    <property type="match status" value="1"/>
</dbReference>
<dbReference type="SUPFAM" id="SSF103190">
    <property type="entry name" value="Sensory domain-like"/>
    <property type="match status" value="1"/>
</dbReference>
<organism evidence="14 15">
    <name type="scientific">Anaerosacchariphilus hominis</name>
    <dbReference type="NCBI Taxonomy" id="2763017"/>
    <lineage>
        <taxon>Bacteria</taxon>
        <taxon>Bacillati</taxon>
        <taxon>Bacillota</taxon>
        <taxon>Clostridia</taxon>
        <taxon>Lachnospirales</taxon>
        <taxon>Lachnospiraceae</taxon>
        <taxon>Anaerosacchariphilus</taxon>
    </lineage>
</organism>
<feature type="transmembrane region" description="Helical" evidence="12">
    <location>
        <begin position="160"/>
        <end position="182"/>
    </location>
</feature>
<comment type="subcellular location">
    <subcellularLocation>
        <location evidence="2">Cell membrane</location>
        <topology evidence="2">Multi-pass membrane protein</topology>
    </subcellularLocation>
</comment>
<evidence type="ECO:0000256" key="5">
    <source>
        <dbReference type="ARBA" id="ARBA00022553"/>
    </source>
</evidence>
<dbReference type="InterPro" id="IPR036097">
    <property type="entry name" value="HisK_dim/P_sf"/>
</dbReference>
<comment type="catalytic activity">
    <reaction evidence="1">
        <text>ATP + protein L-histidine = ADP + protein N-phospho-L-histidine.</text>
        <dbReference type="EC" id="2.7.13.3"/>
    </reaction>
</comment>
<dbReference type="SMART" id="SM00388">
    <property type="entry name" value="HisKA"/>
    <property type="match status" value="1"/>
</dbReference>
<evidence type="ECO:0000256" key="10">
    <source>
        <dbReference type="ARBA" id="ARBA00023012"/>
    </source>
</evidence>
<dbReference type="InterPro" id="IPR029151">
    <property type="entry name" value="Sensor-like_sf"/>
</dbReference>
<dbReference type="CDD" id="cd00082">
    <property type="entry name" value="HisKA"/>
    <property type="match status" value="1"/>
</dbReference>
<dbReference type="PROSITE" id="PS50109">
    <property type="entry name" value="HIS_KIN"/>
    <property type="match status" value="1"/>
</dbReference>
<feature type="domain" description="Histidine kinase" evidence="13">
    <location>
        <begin position="202"/>
        <end position="415"/>
    </location>
</feature>
<dbReference type="InterPro" id="IPR004358">
    <property type="entry name" value="Sig_transdc_His_kin-like_C"/>
</dbReference>
<dbReference type="Pfam" id="PF00512">
    <property type="entry name" value="HisKA"/>
    <property type="match status" value="1"/>
</dbReference>
<keyword evidence="15" id="KW-1185">Reference proteome</keyword>
<evidence type="ECO:0000313" key="15">
    <source>
        <dbReference type="Proteomes" id="UP000649345"/>
    </source>
</evidence>
<dbReference type="Pfam" id="PF02518">
    <property type="entry name" value="HATPase_c"/>
    <property type="match status" value="1"/>
</dbReference>
<evidence type="ECO:0000256" key="3">
    <source>
        <dbReference type="ARBA" id="ARBA00012438"/>
    </source>
</evidence>
<protein>
    <recommendedName>
        <fullName evidence="3">histidine kinase</fullName>
        <ecNumber evidence="3">2.7.13.3</ecNumber>
    </recommendedName>
</protein>
<evidence type="ECO:0000256" key="9">
    <source>
        <dbReference type="ARBA" id="ARBA00022989"/>
    </source>
</evidence>
<feature type="transmembrane region" description="Helical" evidence="12">
    <location>
        <begin position="7"/>
        <end position="25"/>
    </location>
</feature>
<proteinExistence type="predicted"/>